<dbReference type="Pfam" id="PF21344">
    <property type="entry name" value="Zn_ribbon_LysW"/>
    <property type="match status" value="1"/>
</dbReference>
<name>A0A0G0K007_9BACT</name>
<dbReference type="Gene3D" id="2.20.28.160">
    <property type="match status" value="1"/>
</dbReference>
<evidence type="ECO:0008006" key="3">
    <source>
        <dbReference type="Google" id="ProtNLM"/>
    </source>
</evidence>
<reference evidence="1 2" key="1">
    <citation type="journal article" date="2015" name="Nature">
        <title>rRNA introns, odd ribosomes, and small enigmatic genomes across a large radiation of phyla.</title>
        <authorList>
            <person name="Brown C.T."/>
            <person name="Hug L.A."/>
            <person name="Thomas B.C."/>
            <person name="Sharon I."/>
            <person name="Castelle C.J."/>
            <person name="Singh A."/>
            <person name="Wilkins M.J."/>
            <person name="Williams K.H."/>
            <person name="Banfield J.F."/>
        </authorList>
    </citation>
    <scope>NUCLEOTIDE SEQUENCE [LARGE SCALE GENOMIC DNA]</scope>
</reference>
<dbReference type="STRING" id="1618490.US90_C0021G0028"/>
<gene>
    <name evidence="1" type="ORF">US90_C0021G0028</name>
</gene>
<dbReference type="InterPro" id="IPR005906">
    <property type="entry name" value="LysW"/>
</dbReference>
<accession>A0A0G0K007</accession>
<comment type="caution">
    <text evidence="1">The sequence shown here is derived from an EMBL/GenBank/DDBJ whole genome shotgun (WGS) entry which is preliminary data.</text>
</comment>
<proteinExistence type="predicted"/>
<protein>
    <recommendedName>
        <fullName evidence="3">Lysine biosynthesis protein LysW</fullName>
    </recommendedName>
</protein>
<dbReference type="AlphaFoldDB" id="A0A0G0K007"/>
<evidence type="ECO:0000313" key="2">
    <source>
        <dbReference type="Proteomes" id="UP000034406"/>
    </source>
</evidence>
<dbReference type="EMBL" id="LBUT01000021">
    <property type="protein sequence ID" value="KKQ68785.1"/>
    <property type="molecule type" value="Genomic_DNA"/>
</dbReference>
<organism evidence="1 2">
    <name type="scientific">Candidatus Shapirobacteria bacterium GW2011_GWE2_38_30</name>
    <dbReference type="NCBI Taxonomy" id="1618490"/>
    <lineage>
        <taxon>Bacteria</taxon>
        <taxon>Candidatus Shapironibacteriota</taxon>
    </lineage>
</organism>
<evidence type="ECO:0000313" key="1">
    <source>
        <dbReference type="EMBL" id="KKQ68785.1"/>
    </source>
</evidence>
<dbReference type="Proteomes" id="UP000034406">
    <property type="component" value="Unassembled WGS sequence"/>
</dbReference>
<sequence length="55" mass="6257">MAVNNTKIICPDCQAEIVRPLEMEVGEILECSECGCEVEILSMDPLKYRQLIEEK</sequence>